<sequence length="236" mass="26618">MSSQPLHMPDFSQKNPTLPRPSSYSDFFESTVYDPPAQPALDESTIDDPTVRPMCSVRPMLNPCRAKVKQRGKSFKAGPSGHNHPAYVGSTIAAKVISIVKSKFKKDIFRPVPAIVHQVYLEEISNAPCPGLPQPDYLARQANRLRQKLRPDDPKDLDFDLEEEHIPTELGLQAAFLNDRGTHALLKKMMALPYLPEDELGPMLRQLERDASTPELTNLAQYMKSTWIDETRNWAP</sequence>
<reference evidence="2 3" key="1">
    <citation type="submission" date="2022-05" db="EMBL/GenBank/DDBJ databases">
        <authorList>
            <consortium name="Genoscope - CEA"/>
            <person name="William W."/>
        </authorList>
    </citation>
    <scope>NUCLEOTIDE SEQUENCE [LARGE SCALE GENOMIC DNA]</scope>
</reference>
<evidence type="ECO:0000313" key="3">
    <source>
        <dbReference type="Proteomes" id="UP001159427"/>
    </source>
</evidence>
<comment type="caution">
    <text evidence="2">The sequence shown here is derived from an EMBL/GenBank/DDBJ whole genome shotgun (WGS) entry which is preliminary data.</text>
</comment>
<evidence type="ECO:0000256" key="1">
    <source>
        <dbReference type="SAM" id="MobiDB-lite"/>
    </source>
</evidence>
<keyword evidence="3" id="KW-1185">Reference proteome</keyword>
<organism evidence="2 3">
    <name type="scientific">Porites evermanni</name>
    <dbReference type="NCBI Taxonomy" id="104178"/>
    <lineage>
        <taxon>Eukaryota</taxon>
        <taxon>Metazoa</taxon>
        <taxon>Cnidaria</taxon>
        <taxon>Anthozoa</taxon>
        <taxon>Hexacorallia</taxon>
        <taxon>Scleractinia</taxon>
        <taxon>Fungiina</taxon>
        <taxon>Poritidae</taxon>
        <taxon>Porites</taxon>
    </lineage>
</organism>
<name>A0ABN8LD57_9CNID</name>
<accession>A0ABN8LD57</accession>
<protein>
    <submittedName>
        <fullName evidence="2">Uncharacterized protein</fullName>
    </submittedName>
</protein>
<gene>
    <name evidence="2" type="ORF">PEVE_00022458</name>
</gene>
<dbReference type="Proteomes" id="UP001159427">
    <property type="component" value="Unassembled WGS sequence"/>
</dbReference>
<proteinExistence type="predicted"/>
<feature type="compositionally biased region" description="Polar residues" evidence="1">
    <location>
        <begin position="12"/>
        <end position="25"/>
    </location>
</feature>
<feature type="region of interest" description="Disordered" evidence="1">
    <location>
        <begin position="1"/>
        <end position="52"/>
    </location>
</feature>
<dbReference type="PANTHER" id="PTHR20956:SF12">
    <property type="entry name" value="FLYWCH-TYPE DOMAIN-CONTAINING PROTEIN"/>
    <property type="match status" value="1"/>
</dbReference>
<dbReference type="PANTHER" id="PTHR20956">
    <property type="entry name" value="HEH2P"/>
    <property type="match status" value="1"/>
</dbReference>
<evidence type="ECO:0000313" key="2">
    <source>
        <dbReference type="EMBL" id="CAH3013830.1"/>
    </source>
</evidence>
<dbReference type="EMBL" id="CALNXI010000003">
    <property type="protein sequence ID" value="CAH3013830.1"/>
    <property type="molecule type" value="Genomic_DNA"/>
</dbReference>